<name>A0A8E0VJM5_9TREM</name>
<accession>A0A8E0VJM5</accession>
<dbReference type="EMBL" id="LUCM01005903">
    <property type="protein sequence ID" value="KAA0192106.1"/>
    <property type="molecule type" value="Genomic_DNA"/>
</dbReference>
<feature type="domain" description="Vps72/YL1 C-terminal" evidence="4">
    <location>
        <begin position="326"/>
        <end position="355"/>
    </location>
</feature>
<dbReference type="SMART" id="SM00993">
    <property type="entry name" value="YL1_C"/>
    <property type="match status" value="1"/>
</dbReference>
<evidence type="ECO:0000256" key="2">
    <source>
        <dbReference type="ARBA" id="ARBA00020000"/>
    </source>
</evidence>
<gene>
    <name evidence="5" type="ORF">FBUS_08100</name>
</gene>
<feature type="region of interest" description="Disordered" evidence="3">
    <location>
        <begin position="1"/>
        <end position="151"/>
    </location>
</feature>
<keyword evidence="6" id="KW-1185">Reference proteome</keyword>
<comment type="caution">
    <text evidence="5">The sequence shown here is derived from an EMBL/GenBank/DDBJ whole genome shotgun (WGS) entry which is preliminary data.</text>
</comment>
<evidence type="ECO:0000313" key="5">
    <source>
        <dbReference type="EMBL" id="KAA0192106.1"/>
    </source>
</evidence>
<dbReference type="AlphaFoldDB" id="A0A8E0VJM5"/>
<evidence type="ECO:0000313" key="6">
    <source>
        <dbReference type="Proteomes" id="UP000728185"/>
    </source>
</evidence>
<organism evidence="5 6">
    <name type="scientific">Fasciolopsis buskii</name>
    <dbReference type="NCBI Taxonomy" id="27845"/>
    <lineage>
        <taxon>Eukaryota</taxon>
        <taxon>Metazoa</taxon>
        <taxon>Spiralia</taxon>
        <taxon>Lophotrochozoa</taxon>
        <taxon>Platyhelminthes</taxon>
        <taxon>Trematoda</taxon>
        <taxon>Digenea</taxon>
        <taxon>Plagiorchiida</taxon>
        <taxon>Echinostomata</taxon>
        <taxon>Echinostomatoidea</taxon>
        <taxon>Fasciolidae</taxon>
        <taxon>Fasciolopsis</taxon>
    </lineage>
</organism>
<dbReference type="InterPro" id="IPR046757">
    <property type="entry name" value="YL1_N"/>
</dbReference>
<evidence type="ECO:0000259" key="4">
    <source>
        <dbReference type="SMART" id="SM00993"/>
    </source>
</evidence>
<dbReference type="GO" id="GO:0005634">
    <property type="term" value="C:nucleus"/>
    <property type="evidence" value="ECO:0007669"/>
    <property type="project" value="TreeGrafter"/>
</dbReference>
<evidence type="ECO:0000256" key="3">
    <source>
        <dbReference type="SAM" id="MobiDB-lite"/>
    </source>
</evidence>
<dbReference type="PANTHER" id="PTHR13275:SF4">
    <property type="entry name" value="VACUOLAR PROTEIN SORTING-ASSOCIATED PROTEIN 72 HOMOLOG"/>
    <property type="match status" value="1"/>
</dbReference>
<feature type="compositionally biased region" description="Basic and acidic residues" evidence="3">
    <location>
        <begin position="94"/>
        <end position="108"/>
    </location>
</feature>
<dbReference type="Pfam" id="PF05764">
    <property type="entry name" value="YL1"/>
    <property type="match status" value="1"/>
</dbReference>
<reference evidence="5" key="1">
    <citation type="submission" date="2019-05" db="EMBL/GenBank/DDBJ databases">
        <title>Annotation for the trematode Fasciolopsis buski.</title>
        <authorList>
            <person name="Choi Y.-J."/>
        </authorList>
    </citation>
    <scope>NUCLEOTIDE SEQUENCE</scope>
    <source>
        <strain evidence="5">HT</strain>
        <tissue evidence="5">Whole worm</tissue>
    </source>
</reference>
<comment type="similarity">
    <text evidence="1">Belongs to the VPS72/YL1 family.</text>
</comment>
<dbReference type="OrthoDB" id="78296at2759"/>
<protein>
    <recommendedName>
        <fullName evidence="2">Vacuolar protein sorting-associated protein 72 homolog</fullName>
    </recommendedName>
</protein>
<dbReference type="Pfam" id="PF08265">
    <property type="entry name" value="YL1_C"/>
    <property type="match status" value="1"/>
</dbReference>
<dbReference type="PANTHER" id="PTHR13275">
    <property type="entry name" value="YL-1 PROTEIN TRANSCRIPTION FACTOR-LIKE 1"/>
    <property type="match status" value="1"/>
</dbReference>
<dbReference type="InterPro" id="IPR013272">
    <property type="entry name" value="Vps72/YL1_C"/>
</dbReference>
<proteinExistence type="inferred from homology"/>
<evidence type="ECO:0000256" key="1">
    <source>
        <dbReference type="ARBA" id="ARBA00006832"/>
    </source>
</evidence>
<feature type="compositionally biased region" description="Acidic residues" evidence="3">
    <location>
        <begin position="39"/>
        <end position="78"/>
    </location>
</feature>
<dbReference type="Proteomes" id="UP000728185">
    <property type="component" value="Unassembled WGS sequence"/>
</dbReference>
<sequence length="386" mass="43091">MPLSTDRARRPNAGSRMARLLNEEEEDEFYTSAYGGFTEEAEDVDYESESSVEDIVDSDFDDDNEDDDAESTASDDSDEKSRRKSRSKQVITKSYKEPKRAKPSDATKETGTAESSAAKPTKETEKSKAPKVTTANETPVTFEPRTLRQSTVKATAAADAEAERRRLAGSKNTDIRREAMLAEIAQRKNVPEVRRLTQEELLAEAKVTEEINRRSLARYQRLEIEKKKARIQKTVHSTPMIRYHSFTVPSMEDQPDMYGVTMTTDGSTIRAAPIIADRDARCSRNLITFADSAALRAAMPQTATPLPEPGAVAPVPPVPRPRRRMRICPITGLPARYLDPVTLTPYANLAAFRVLRRLYAIHLETNAAPVDLLREYRSGNIPVDAT</sequence>